<organism evidence="2 3">
    <name type="scientific">Parachaetomium inaequale</name>
    <dbReference type="NCBI Taxonomy" id="2588326"/>
    <lineage>
        <taxon>Eukaryota</taxon>
        <taxon>Fungi</taxon>
        <taxon>Dikarya</taxon>
        <taxon>Ascomycota</taxon>
        <taxon>Pezizomycotina</taxon>
        <taxon>Sordariomycetes</taxon>
        <taxon>Sordariomycetidae</taxon>
        <taxon>Sordariales</taxon>
        <taxon>Chaetomiaceae</taxon>
        <taxon>Parachaetomium</taxon>
    </lineage>
</organism>
<comment type="caution">
    <text evidence="2">The sequence shown here is derived from an EMBL/GenBank/DDBJ whole genome shotgun (WGS) entry which is preliminary data.</text>
</comment>
<sequence length="73" mass="7596">MKIISVLACLAALAMAAPAPADRASLKVRGTDEMLALEKRGCPAGYSCQSGKCYQYTCSSSGWCSLSPTSLTC</sequence>
<evidence type="ECO:0000313" key="2">
    <source>
        <dbReference type="EMBL" id="KAK4032716.1"/>
    </source>
</evidence>
<feature type="chain" id="PRO_5042954552" evidence="1">
    <location>
        <begin position="17"/>
        <end position="73"/>
    </location>
</feature>
<evidence type="ECO:0000313" key="3">
    <source>
        <dbReference type="Proteomes" id="UP001303115"/>
    </source>
</evidence>
<reference evidence="3" key="1">
    <citation type="journal article" date="2023" name="Mol. Phylogenet. Evol.">
        <title>Genome-scale phylogeny and comparative genomics of the fungal order Sordariales.</title>
        <authorList>
            <person name="Hensen N."/>
            <person name="Bonometti L."/>
            <person name="Westerberg I."/>
            <person name="Brannstrom I.O."/>
            <person name="Guillou S."/>
            <person name="Cros-Aarteil S."/>
            <person name="Calhoun S."/>
            <person name="Haridas S."/>
            <person name="Kuo A."/>
            <person name="Mondo S."/>
            <person name="Pangilinan J."/>
            <person name="Riley R."/>
            <person name="LaButti K."/>
            <person name="Andreopoulos B."/>
            <person name="Lipzen A."/>
            <person name="Chen C."/>
            <person name="Yan M."/>
            <person name="Daum C."/>
            <person name="Ng V."/>
            <person name="Clum A."/>
            <person name="Steindorff A."/>
            <person name="Ohm R.A."/>
            <person name="Martin F."/>
            <person name="Silar P."/>
            <person name="Natvig D.O."/>
            <person name="Lalanne C."/>
            <person name="Gautier V."/>
            <person name="Ament-Velasquez S.L."/>
            <person name="Kruys A."/>
            <person name="Hutchinson M.I."/>
            <person name="Powell A.J."/>
            <person name="Barry K."/>
            <person name="Miller A.N."/>
            <person name="Grigoriev I.V."/>
            <person name="Debuchy R."/>
            <person name="Gladieux P."/>
            <person name="Hiltunen Thoren M."/>
            <person name="Johannesson H."/>
        </authorList>
    </citation>
    <scope>NUCLEOTIDE SEQUENCE [LARGE SCALE GENOMIC DNA]</scope>
    <source>
        <strain evidence="3">CBS 284.82</strain>
    </source>
</reference>
<keyword evidence="3" id="KW-1185">Reference proteome</keyword>
<dbReference type="AlphaFoldDB" id="A0AAN6P6L9"/>
<keyword evidence="1" id="KW-0732">Signal</keyword>
<proteinExistence type="predicted"/>
<dbReference type="EMBL" id="MU854581">
    <property type="protein sequence ID" value="KAK4032716.1"/>
    <property type="molecule type" value="Genomic_DNA"/>
</dbReference>
<evidence type="ECO:0000256" key="1">
    <source>
        <dbReference type="SAM" id="SignalP"/>
    </source>
</evidence>
<protein>
    <submittedName>
        <fullName evidence="2">Uncharacterized protein</fullName>
    </submittedName>
</protein>
<name>A0AAN6P6L9_9PEZI</name>
<feature type="signal peptide" evidence="1">
    <location>
        <begin position="1"/>
        <end position="16"/>
    </location>
</feature>
<accession>A0AAN6P6L9</accession>
<gene>
    <name evidence="2" type="ORF">C8A01DRAFT_40831</name>
</gene>
<dbReference type="Proteomes" id="UP001303115">
    <property type="component" value="Unassembled WGS sequence"/>
</dbReference>